<dbReference type="GeneTree" id="ENSGT01060000253506"/>
<name>A0A9J8AR04_CYPCA</name>
<dbReference type="Ensembl" id="ENSCCRT00000179644.1">
    <property type="protein sequence ID" value="ENSCCRP00000147639.1"/>
    <property type="gene ID" value="ENSCCRG00000064812.1"/>
</dbReference>
<organism evidence="2 3">
    <name type="scientific">Cyprinus carpio carpio</name>
    <dbReference type="NCBI Taxonomy" id="630221"/>
    <lineage>
        <taxon>Eukaryota</taxon>
        <taxon>Metazoa</taxon>
        <taxon>Chordata</taxon>
        <taxon>Craniata</taxon>
        <taxon>Vertebrata</taxon>
        <taxon>Euteleostomi</taxon>
        <taxon>Actinopterygii</taxon>
        <taxon>Neopterygii</taxon>
        <taxon>Teleostei</taxon>
        <taxon>Ostariophysi</taxon>
        <taxon>Cypriniformes</taxon>
        <taxon>Cyprinidae</taxon>
        <taxon>Cyprininae</taxon>
        <taxon>Cyprinus</taxon>
    </lineage>
</organism>
<feature type="region of interest" description="Disordered" evidence="1">
    <location>
        <begin position="1"/>
        <end position="46"/>
    </location>
</feature>
<dbReference type="Proteomes" id="UP001108240">
    <property type="component" value="Unplaced"/>
</dbReference>
<evidence type="ECO:0000313" key="3">
    <source>
        <dbReference type="Proteomes" id="UP001108240"/>
    </source>
</evidence>
<keyword evidence="3" id="KW-1185">Reference proteome</keyword>
<reference evidence="2" key="1">
    <citation type="submission" date="2025-08" db="UniProtKB">
        <authorList>
            <consortium name="Ensembl"/>
        </authorList>
    </citation>
    <scope>IDENTIFICATION</scope>
</reference>
<feature type="compositionally biased region" description="Basic and acidic residues" evidence="1">
    <location>
        <begin position="1"/>
        <end position="19"/>
    </location>
</feature>
<sequence length="46" mass="5324">MSAMHWEARRRQQALDRRLSARVMQAGNQDKKKEESTAPVTPCEPQ</sequence>
<dbReference type="AlphaFoldDB" id="A0A9J8AR04"/>
<accession>A0A9J8AR04</accession>
<reference evidence="2" key="2">
    <citation type="submission" date="2025-09" db="UniProtKB">
        <authorList>
            <consortium name="Ensembl"/>
        </authorList>
    </citation>
    <scope>IDENTIFICATION</scope>
</reference>
<protein>
    <submittedName>
        <fullName evidence="2">Si:dkey-11c5.11</fullName>
    </submittedName>
</protein>
<proteinExistence type="predicted"/>
<evidence type="ECO:0000256" key="1">
    <source>
        <dbReference type="SAM" id="MobiDB-lite"/>
    </source>
</evidence>
<evidence type="ECO:0000313" key="2">
    <source>
        <dbReference type="Ensembl" id="ENSCCRP00000147639.1"/>
    </source>
</evidence>